<dbReference type="PANTHER" id="PTHR21357">
    <property type="entry name" value="FAM172 FAMILY PROTEIN HOMOLOG CG10038"/>
    <property type="match status" value="1"/>
</dbReference>
<proteinExistence type="predicted"/>
<keyword evidence="3" id="KW-1185">Reference proteome</keyword>
<dbReference type="Proteomes" id="UP001211065">
    <property type="component" value="Unassembled WGS sequence"/>
</dbReference>
<dbReference type="InterPro" id="IPR048263">
    <property type="entry name" value="Arb2"/>
</dbReference>
<dbReference type="InterPro" id="IPR053858">
    <property type="entry name" value="Arb2_dom"/>
</dbReference>
<organism evidence="2 3">
    <name type="scientific">Clydaea vesicula</name>
    <dbReference type="NCBI Taxonomy" id="447962"/>
    <lineage>
        <taxon>Eukaryota</taxon>
        <taxon>Fungi</taxon>
        <taxon>Fungi incertae sedis</taxon>
        <taxon>Chytridiomycota</taxon>
        <taxon>Chytridiomycota incertae sedis</taxon>
        <taxon>Chytridiomycetes</taxon>
        <taxon>Lobulomycetales</taxon>
        <taxon>Lobulomycetaceae</taxon>
        <taxon>Clydaea</taxon>
    </lineage>
</organism>
<name>A0AAD5TU57_9FUNG</name>
<evidence type="ECO:0000313" key="2">
    <source>
        <dbReference type="EMBL" id="KAJ3204737.1"/>
    </source>
</evidence>
<dbReference type="Pfam" id="PF22749">
    <property type="entry name" value="Arb2"/>
    <property type="match status" value="2"/>
</dbReference>
<evidence type="ECO:0000313" key="3">
    <source>
        <dbReference type="Proteomes" id="UP001211065"/>
    </source>
</evidence>
<reference evidence="2" key="1">
    <citation type="submission" date="2020-05" db="EMBL/GenBank/DDBJ databases">
        <title>Phylogenomic resolution of chytrid fungi.</title>
        <authorList>
            <person name="Stajich J.E."/>
            <person name="Amses K."/>
            <person name="Simmons R."/>
            <person name="Seto K."/>
            <person name="Myers J."/>
            <person name="Bonds A."/>
            <person name="Quandt C.A."/>
            <person name="Barry K."/>
            <person name="Liu P."/>
            <person name="Grigoriev I."/>
            <person name="Longcore J.E."/>
            <person name="James T.Y."/>
        </authorList>
    </citation>
    <scope>NUCLEOTIDE SEQUENCE</scope>
    <source>
        <strain evidence="2">JEL0476</strain>
    </source>
</reference>
<dbReference type="SUPFAM" id="SSF53474">
    <property type="entry name" value="alpha/beta-Hydrolases"/>
    <property type="match status" value="1"/>
</dbReference>
<sequence>MVELCLYCNSRPVHSTAFEKSKYCSINCRDINQDFTNHVDSSLEKFQISNIPFYLSKDAKLNFEKPLLILISGLHQKLGIWSSKVISETTYEEGSFINCIKLAKDRNFDLLLTNPYESKLISPENHVLQLYDEVISKLPKEKKLFIIAHSYGGEITMQLLIKRYDEILKNLDSIYLTDSANMSFPNDTTWIDDNLFNFVTSDKNLGSKIIKPSRKFFFKQSFSAGTLDHPYTTPKALNLIFEYIDSRLKLLK</sequence>
<dbReference type="GO" id="GO:0005634">
    <property type="term" value="C:nucleus"/>
    <property type="evidence" value="ECO:0007669"/>
    <property type="project" value="TreeGrafter"/>
</dbReference>
<protein>
    <recommendedName>
        <fullName evidence="1">Arb2 domain-containing protein</fullName>
    </recommendedName>
</protein>
<comment type="caution">
    <text evidence="2">The sequence shown here is derived from an EMBL/GenBank/DDBJ whole genome shotgun (WGS) entry which is preliminary data.</text>
</comment>
<dbReference type="InterPro" id="IPR029058">
    <property type="entry name" value="AB_hydrolase_fold"/>
</dbReference>
<dbReference type="AlphaFoldDB" id="A0AAD5TU57"/>
<feature type="domain" description="Arb2" evidence="1">
    <location>
        <begin position="50"/>
        <end position="116"/>
    </location>
</feature>
<dbReference type="GO" id="GO:0035197">
    <property type="term" value="F:siRNA binding"/>
    <property type="evidence" value="ECO:0007669"/>
    <property type="project" value="TreeGrafter"/>
</dbReference>
<gene>
    <name evidence="2" type="ORF">HK099_001044</name>
</gene>
<dbReference type="EMBL" id="JADGJW010001270">
    <property type="protein sequence ID" value="KAJ3204737.1"/>
    <property type="molecule type" value="Genomic_DNA"/>
</dbReference>
<accession>A0AAD5TU57</accession>
<evidence type="ECO:0000259" key="1">
    <source>
        <dbReference type="Pfam" id="PF22749"/>
    </source>
</evidence>
<dbReference type="PANTHER" id="PTHR21357:SF4">
    <property type="entry name" value="FAM172 FAMILY PROTEIN HOMOLOG CG10038"/>
    <property type="match status" value="1"/>
</dbReference>
<dbReference type="GO" id="GO:0031048">
    <property type="term" value="P:regulatory ncRNA-mediated heterochromatin formation"/>
    <property type="evidence" value="ECO:0007669"/>
    <property type="project" value="TreeGrafter"/>
</dbReference>
<feature type="domain" description="Arb2" evidence="1">
    <location>
        <begin position="122"/>
        <end position="204"/>
    </location>
</feature>